<evidence type="ECO:0000256" key="7">
    <source>
        <dbReference type="ARBA" id="ARBA00023136"/>
    </source>
</evidence>
<organism evidence="9 10">
    <name type="scientific">Gryllotalpicola kribbensis</name>
    <dbReference type="NCBI Taxonomy" id="993084"/>
    <lineage>
        <taxon>Bacteria</taxon>
        <taxon>Bacillati</taxon>
        <taxon>Actinomycetota</taxon>
        <taxon>Actinomycetes</taxon>
        <taxon>Micrococcales</taxon>
        <taxon>Microbacteriaceae</taxon>
        <taxon>Gryllotalpicola</taxon>
    </lineage>
</organism>
<evidence type="ECO:0000256" key="5">
    <source>
        <dbReference type="ARBA" id="ARBA00022801"/>
    </source>
</evidence>
<protein>
    <recommendedName>
        <fullName evidence="11">Exosortase/archaeosortase family protein</fullName>
    </recommendedName>
</protein>
<keyword evidence="10" id="KW-1185">Reference proteome</keyword>
<keyword evidence="4 8" id="KW-0812">Transmembrane</keyword>
<evidence type="ECO:0008006" key="11">
    <source>
        <dbReference type="Google" id="ProtNLM"/>
    </source>
</evidence>
<dbReference type="EMBL" id="BAABBX010000016">
    <property type="protein sequence ID" value="GAA4192849.1"/>
    <property type="molecule type" value="Genomic_DNA"/>
</dbReference>
<feature type="transmembrane region" description="Helical" evidence="8">
    <location>
        <begin position="20"/>
        <end position="37"/>
    </location>
</feature>
<feature type="transmembrane region" description="Helical" evidence="8">
    <location>
        <begin position="80"/>
        <end position="104"/>
    </location>
</feature>
<gene>
    <name evidence="9" type="ORF">GCM10022288_25750</name>
</gene>
<feature type="transmembrane region" description="Helical" evidence="8">
    <location>
        <begin position="154"/>
        <end position="175"/>
    </location>
</feature>
<dbReference type="InterPro" id="IPR019127">
    <property type="entry name" value="Exosortase"/>
</dbReference>
<keyword evidence="2" id="KW-1003">Cell membrane</keyword>
<dbReference type="InterPro" id="IPR026392">
    <property type="entry name" value="Exo/Archaeosortase_dom"/>
</dbReference>
<comment type="subcellular location">
    <subcellularLocation>
        <location evidence="1">Cell membrane</location>
        <topology evidence="1">Multi-pass membrane protein</topology>
    </subcellularLocation>
</comment>
<keyword evidence="5" id="KW-0378">Hydrolase</keyword>
<evidence type="ECO:0000256" key="3">
    <source>
        <dbReference type="ARBA" id="ARBA00022670"/>
    </source>
</evidence>
<feature type="transmembrane region" description="Helical" evidence="8">
    <location>
        <begin position="49"/>
        <end position="74"/>
    </location>
</feature>
<comment type="caution">
    <text evidence="9">The sequence shown here is derived from an EMBL/GenBank/DDBJ whole genome shotgun (WGS) entry which is preliminary data.</text>
</comment>
<dbReference type="Pfam" id="PF09721">
    <property type="entry name" value="Exosortase_EpsH"/>
    <property type="match status" value="1"/>
</dbReference>
<dbReference type="NCBIfam" id="NF033767">
    <property type="entry name" value="exosort_XrtS"/>
    <property type="match status" value="1"/>
</dbReference>
<keyword evidence="7 8" id="KW-0472">Membrane</keyword>
<feature type="transmembrane region" description="Helical" evidence="8">
    <location>
        <begin position="116"/>
        <end position="134"/>
    </location>
</feature>
<evidence type="ECO:0000256" key="4">
    <source>
        <dbReference type="ARBA" id="ARBA00022692"/>
    </source>
</evidence>
<dbReference type="NCBIfam" id="TIGR04178">
    <property type="entry name" value="exo_archaeo"/>
    <property type="match status" value="1"/>
</dbReference>
<sequence length="187" mass="19670">MTADHTIGSAPARDTSSRPWHAAAGMLLLASAVFLIVEQAGFRTIEAAVTARVVQLVTAGHTNSAGSIVYFGLGTGDVEGIVITTLCSTVVLVTPLLALSGILLLMPSFRAVRVTLGLLLALALAAACNLARYVAAAAAMQRWGRAGFDLVHEYLGSLLVIFGFAAAFILLLWIATRRPRSSRRHTA</sequence>
<proteinExistence type="predicted"/>
<accession>A0ABP8AXD3</accession>
<dbReference type="Proteomes" id="UP001500213">
    <property type="component" value="Unassembled WGS sequence"/>
</dbReference>
<name>A0ABP8AXD3_9MICO</name>
<keyword evidence="6 8" id="KW-1133">Transmembrane helix</keyword>
<evidence type="ECO:0000256" key="1">
    <source>
        <dbReference type="ARBA" id="ARBA00004651"/>
    </source>
</evidence>
<keyword evidence="3" id="KW-0645">Protease</keyword>
<dbReference type="RefSeq" id="WP_344777539.1">
    <property type="nucleotide sequence ID" value="NZ_BAABBX010000016.1"/>
</dbReference>
<reference evidence="10" key="1">
    <citation type="journal article" date="2019" name="Int. J. Syst. Evol. Microbiol.">
        <title>The Global Catalogue of Microorganisms (GCM) 10K type strain sequencing project: providing services to taxonomists for standard genome sequencing and annotation.</title>
        <authorList>
            <consortium name="The Broad Institute Genomics Platform"/>
            <consortium name="The Broad Institute Genome Sequencing Center for Infectious Disease"/>
            <person name="Wu L."/>
            <person name="Ma J."/>
        </authorList>
    </citation>
    <scope>NUCLEOTIDE SEQUENCE [LARGE SCALE GENOMIC DNA]</scope>
    <source>
        <strain evidence="10">JCM 17593</strain>
    </source>
</reference>
<evidence type="ECO:0000256" key="6">
    <source>
        <dbReference type="ARBA" id="ARBA00022989"/>
    </source>
</evidence>
<evidence type="ECO:0000313" key="9">
    <source>
        <dbReference type="EMBL" id="GAA4192849.1"/>
    </source>
</evidence>
<evidence type="ECO:0000256" key="8">
    <source>
        <dbReference type="SAM" id="Phobius"/>
    </source>
</evidence>
<evidence type="ECO:0000313" key="10">
    <source>
        <dbReference type="Proteomes" id="UP001500213"/>
    </source>
</evidence>
<evidence type="ECO:0000256" key="2">
    <source>
        <dbReference type="ARBA" id="ARBA00022475"/>
    </source>
</evidence>